<organism evidence="2 3">
    <name type="scientific">Solanum bulbocastanum</name>
    <name type="common">Wild potato</name>
    <dbReference type="NCBI Taxonomy" id="147425"/>
    <lineage>
        <taxon>Eukaryota</taxon>
        <taxon>Viridiplantae</taxon>
        <taxon>Streptophyta</taxon>
        <taxon>Embryophyta</taxon>
        <taxon>Tracheophyta</taxon>
        <taxon>Spermatophyta</taxon>
        <taxon>Magnoliopsida</taxon>
        <taxon>eudicotyledons</taxon>
        <taxon>Gunneridae</taxon>
        <taxon>Pentapetalae</taxon>
        <taxon>asterids</taxon>
        <taxon>lamiids</taxon>
        <taxon>Solanales</taxon>
        <taxon>Solanaceae</taxon>
        <taxon>Solanoideae</taxon>
        <taxon>Solaneae</taxon>
        <taxon>Solanum</taxon>
    </lineage>
</organism>
<dbReference type="AlphaFoldDB" id="A0AAN8TAA6"/>
<evidence type="ECO:0000256" key="1">
    <source>
        <dbReference type="SAM" id="Coils"/>
    </source>
</evidence>
<protein>
    <submittedName>
        <fullName evidence="2">Uncharacterized protein</fullName>
    </submittedName>
</protein>
<dbReference type="EMBL" id="JBANQN010000007">
    <property type="protein sequence ID" value="KAK6784229.1"/>
    <property type="molecule type" value="Genomic_DNA"/>
</dbReference>
<comment type="caution">
    <text evidence="2">The sequence shown here is derived from an EMBL/GenBank/DDBJ whole genome shotgun (WGS) entry which is preliminary data.</text>
</comment>
<proteinExistence type="predicted"/>
<evidence type="ECO:0000313" key="2">
    <source>
        <dbReference type="EMBL" id="KAK6784229.1"/>
    </source>
</evidence>
<reference evidence="2 3" key="1">
    <citation type="submission" date="2024-02" db="EMBL/GenBank/DDBJ databases">
        <title>de novo genome assembly of Solanum bulbocastanum strain 11H21.</title>
        <authorList>
            <person name="Hosaka A.J."/>
        </authorList>
    </citation>
    <scope>NUCLEOTIDE SEQUENCE [LARGE SCALE GENOMIC DNA]</scope>
    <source>
        <tissue evidence="2">Young leaves</tissue>
    </source>
</reference>
<evidence type="ECO:0000313" key="3">
    <source>
        <dbReference type="Proteomes" id="UP001371456"/>
    </source>
</evidence>
<sequence>MVHPLSIPMVSNPLFMPTELNNNVQQPIMVPKSNKDHPSKIPRDHGYTFEEALRIPSSYPNTHQYSSSIQVDKTIKNEEHEEMTRKMKSLEQNRSSLANIRKKTTENFHEYVVRWRE</sequence>
<accession>A0AAN8TAA6</accession>
<feature type="coiled-coil region" evidence="1">
    <location>
        <begin position="73"/>
        <end position="107"/>
    </location>
</feature>
<dbReference type="Proteomes" id="UP001371456">
    <property type="component" value="Unassembled WGS sequence"/>
</dbReference>
<name>A0AAN8TAA6_SOLBU</name>
<keyword evidence="1" id="KW-0175">Coiled coil</keyword>
<gene>
    <name evidence="2" type="ORF">RDI58_017683</name>
</gene>
<keyword evidence="3" id="KW-1185">Reference proteome</keyword>